<keyword evidence="4 8" id="KW-0853">WD repeat</keyword>
<dbReference type="PROSITE" id="PS50294">
    <property type="entry name" value="WD_REPEATS_REGION"/>
    <property type="match status" value="1"/>
</dbReference>
<dbReference type="GO" id="GO:0006364">
    <property type="term" value="P:rRNA processing"/>
    <property type="evidence" value="ECO:0007669"/>
    <property type="project" value="UniProtKB-KW"/>
</dbReference>
<dbReference type="Gene3D" id="2.130.10.10">
    <property type="entry name" value="YVTN repeat-like/Quinoprotein amine dehydrogenase"/>
    <property type="match status" value="2"/>
</dbReference>
<dbReference type="SUPFAM" id="SSF50978">
    <property type="entry name" value="WD40 repeat-like"/>
    <property type="match status" value="1"/>
</dbReference>
<evidence type="ECO:0000256" key="2">
    <source>
        <dbReference type="ARBA" id="ARBA00022517"/>
    </source>
</evidence>
<dbReference type="PANTHER" id="PTHR44215">
    <property type="entry name" value="WD REPEAT-CONTAINING PROTEIN 75"/>
    <property type="match status" value="1"/>
</dbReference>
<dbReference type="Proteomes" id="UP001360560">
    <property type="component" value="Unassembled WGS sequence"/>
</dbReference>
<sequence>MTSVSSKNKSWNLFPIGGGKPLRTGSTYSPDNKYFIQPFNSSLKVYYISTRQCVKTIPNLELDTLVASRIDPLQPNLLWVFKSTGEFSIINWKDRAFDDSGSVVVYESGKLSTLENLNDIIDFRFNYSLNSYEIMTICGKSSQKSHSSGHKKTLNKVLIKVNEKINNNQAVAFKDIDIENSVQIQELISIKKVLMFAKSLDSRCMVFLTESSSDNNSGQMLELKVVELKSFNIHNEQSHLLQKKSTVTALSISNNKLVAIGLYSGVVEVLYNFVAASSDNSNNSKILRWHMNPVGALNFTKDSNYLLTGGQEKVLVFWQIASDKLQFLPRLNGNISQISTNYFPPDNDSTKNNDGIDYYTLVLDIPSSQNNDFDVLVLNSIELTSRLSITSLKLNTKNPVASLNKEKKRLLTGNGDDKLPKILKIQKDYTLSGSSEINSVDKNLYMLSGSEIQSFSLLKNEQMSSLNVVPKISIGKVKTELNLTDPKVNLFKFTEDGEWLITVDEYETPSVDNLITKGEVSYSLKFWKRTNDAEGKNSSENHHWELATKIVDPHGANVKILEIVTAPSGYFKGTAFLTADAKGGIRLWRPQQPKLSYNIAKANKLQPTAWTLRKFITSLISGHAENVSVAWSEDSTLILMSLGNNIYKIPLSNFDNWSYLTYNKQLVNSKNINCIKLINNDSNLLVFSDEFLLNYNLINDKVVYEYKVDGNKLDINEKLVSFDPINKRFTVGFNYFETKGSEINESSAVLVFDYHQPKPTGLTKYNHYISAVKWLPGTENFIILDTTHKISLLDYTSLSSHVPSLVTILSGSKSETADNFAEEMVSLVQTSKPISFAKPSGHANNNNNDDDDDVDMIDDDNDKFWYGKRINNHTFESVLNNNLENMDMEDLFNSIVECI</sequence>
<keyword evidence="2" id="KW-0690">Ribosome biogenesis</keyword>
<proteinExistence type="predicted"/>
<feature type="repeat" description="WD" evidence="8">
    <location>
        <begin position="287"/>
        <end position="328"/>
    </location>
</feature>
<dbReference type="EMBL" id="BTFZ01000012">
    <property type="protein sequence ID" value="GMM37751.1"/>
    <property type="molecule type" value="Genomic_DNA"/>
</dbReference>
<evidence type="ECO:0000256" key="6">
    <source>
        <dbReference type="ARBA" id="ARBA00023163"/>
    </source>
</evidence>
<keyword evidence="7" id="KW-0539">Nucleus</keyword>
<gene>
    <name evidence="9" type="ORF">DASC09_050760</name>
</gene>
<keyword evidence="10" id="KW-1185">Reference proteome</keyword>
<evidence type="ECO:0000313" key="10">
    <source>
        <dbReference type="Proteomes" id="UP001360560"/>
    </source>
</evidence>
<accession>A0AAV5QSP6</accession>
<keyword evidence="3" id="KW-0698">rRNA processing</keyword>
<dbReference type="GO" id="GO:0045943">
    <property type="term" value="P:positive regulation of transcription by RNA polymerase I"/>
    <property type="evidence" value="ECO:0007669"/>
    <property type="project" value="InterPro"/>
</dbReference>
<dbReference type="GO" id="GO:0032040">
    <property type="term" value="C:small-subunit processome"/>
    <property type="evidence" value="ECO:0007669"/>
    <property type="project" value="InterPro"/>
</dbReference>
<evidence type="ECO:0000256" key="5">
    <source>
        <dbReference type="ARBA" id="ARBA00022737"/>
    </source>
</evidence>
<organism evidence="9 10">
    <name type="scientific">Saccharomycopsis crataegensis</name>
    <dbReference type="NCBI Taxonomy" id="43959"/>
    <lineage>
        <taxon>Eukaryota</taxon>
        <taxon>Fungi</taxon>
        <taxon>Dikarya</taxon>
        <taxon>Ascomycota</taxon>
        <taxon>Saccharomycotina</taxon>
        <taxon>Saccharomycetes</taxon>
        <taxon>Saccharomycopsidaceae</taxon>
        <taxon>Saccharomycopsis</taxon>
    </lineage>
</organism>
<dbReference type="InterPro" id="IPR015943">
    <property type="entry name" value="WD40/YVTN_repeat-like_dom_sf"/>
</dbReference>
<dbReference type="InterPro" id="IPR001680">
    <property type="entry name" value="WD40_rpt"/>
</dbReference>
<protein>
    <submittedName>
        <fullName evidence="9">Nan1 protein</fullName>
    </submittedName>
</protein>
<keyword evidence="6" id="KW-0804">Transcription</keyword>
<dbReference type="RefSeq" id="XP_064854747.1">
    <property type="nucleotide sequence ID" value="XM_064998675.1"/>
</dbReference>
<comment type="subcellular location">
    <subcellularLocation>
        <location evidence="1">Nucleus</location>
        <location evidence="1">Nucleolus</location>
    </subcellularLocation>
</comment>
<evidence type="ECO:0000256" key="3">
    <source>
        <dbReference type="ARBA" id="ARBA00022552"/>
    </source>
</evidence>
<evidence type="ECO:0000256" key="1">
    <source>
        <dbReference type="ARBA" id="ARBA00004604"/>
    </source>
</evidence>
<dbReference type="GO" id="GO:0003723">
    <property type="term" value="F:RNA binding"/>
    <property type="evidence" value="ECO:0007669"/>
    <property type="project" value="InterPro"/>
</dbReference>
<keyword evidence="5" id="KW-0677">Repeat</keyword>
<dbReference type="PROSITE" id="PS50082">
    <property type="entry name" value="WD_REPEATS_2"/>
    <property type="match status" value="1"/>
</dbReference>
<reference evidence="9 10" key="1">
    <citation type="journal article" date="2023" name="Elife">
        <title>Identification of key yeast species and microbe-microbe interactions impacting larval growth of Drosophila in the wild.</title>
        <authorList>
            <person name="Mure A."/>
            <person name="Sugiura Y."/>
            <person name="Maeda R."/>
            <person name="Honda K."/>
            <person name="Sakurai N."/>
            <person name="Takahashi Y."/>
            <person name="Watada M."/>
            <person name="Katoh T."/>
            <person name="Gotoh A."/>
            <person name="Gotoh Y."/>
            <person name="Taniguchi I."/>
            <person name="Nakamura K."/>
            <person name="Hayashi T."/>
            <person name="Katayama T."/>
            <person name="Uemura T."/>
            <person name="Hattori Y."/>
        </authorList>
    </citation>
    <scope>NUCLEOTIDE SEQUENCE [LARGE SCALE GENOMIC DNA]</scope>
    <source>
        <strain evidence="9 10">SC-9</strain>
    </source>
</reference>
<evidence type="ECO:0000256" key="8">
    <source>
        <dbReference type="PROSITE-ProRule" id="PRU00221"/>
    </source>
</evidence>
<name>A0AAV5QSP6_9ASCO</name>
<dbReference type="AlphaFoldDB" id="A0AAV5QSP6"/>
<comment type="caution">
    <text evidence="9">The sequence shown here is derived from an EMBL/GenBank/DDBJ whole genome shotgun (WGS) entry which is preliminary data.</text>
</comment>
<dbReference type="GO" id="GO:2000234">
    <property type="term" value="P:positive regulation of rRNA processing"/>
    <property type="evidence" value="ECO:0007669"/>
    <property type="project" value="TreeGrafter"/>
</dbReference>
<dbReference type="GeneID" id="90075726"/>
<dbReference type="InterPro" id="IPR053826">
    <property type="entry name" value="WDR75"/>
</dbReference>
<evidence type="ECO:0000313" key="9">
    <source>
        <dbReference type="EMBL" id="GMM37751.1"/>
    </source>
</evidence>
<dbReference type="PANTHER" id="PTHR44215:SF1">
    <property type="entry name" value="WD REPEAT-CONTAINING PROTEIN 75"/>
    <property type="match status" value="1"/>
</dbReference>
<evidence type="ECO:0000256" key="4">
    <source>
        <dbReference type="ARBA" id="ARBA00022574"/>
    </source>
</evidence>
<dbReference type="InterPro" id="IPR036322">
    <property type="entry name" value="WD40_repeat_dom_sf"/>
</dbReference>
<evidence type="ECO:0000256" key="7">
    <source>
        <dbReference type="ARBA" id="ARBA00023242"/>
    </source>
</evidence>